<sequence>MHGRLEKPQCGRGDGGAVRCPVDEEIRVAMGIINKMNGGWGLVKHEKLYKSLLSNEINLAPPDTIIGRALHGLPNASFSHFHTKR</sequence>
<reference evidence="1 2" key="3">
    <citation type="journal article" date="2010" name="BMC Genomics">
        <title>Transcriptome sequencing and comparative analysis of cucumber flowers with different sex types.</title>
        <authorList>
            <person name="Guo S."/>
            <person name="Zheng Y."/>
            <person name="Joung J.G."/>
            <person name="Liu S."/>
            <person name="Zhang Z."/>
            <person name="Crasta O.R."/>
            <person name="Sobral B.W."/>
            <person name="Xu Y."/>
            <person name="Huang S."/>
            <person name="Fei Z."/>
        </authorList>
    </citation>
    <scope>NUCLEOTIDE SEQUENCE [LARGE SCALE GENOMIC DNA]</scope>
    <source>
        <strain evidence="2">cv. 9930</strain>
    </source>
</reference>
<reference evidence="1 2" key="2">
    <citation type="journal article" date="2009" name="PLoS ONE">
        <title>An integrated genetic and cytogenetic map of the cucumber genome.</title>
        <authorList>
            <person name="Ren Y."/>
            <person name="Zhang Z."/>
            <person name="Liu J."/>
            <person name="Staub J.E."/>
            <person name="Han Y."/>
            <person name="Cheng Z."/>
            <person name="Li X."/>
            <person name="Lu J."/>
            <person name="Miao H."/>
            <person name="Kang H."/>
            <person name="Xie B."/>
            <person name="Gu X."/>
            <person name="Wang X."/>
            <person name="Du Y."/>
            <person name="Jin W."/>
            <person name="Huang S."/>
        </authorList>
    </citation>
    <scope>NUCLEOTIDE SEQUENCE [LARGE SCALE GENOMIC DNA]</scope>
    <source>
        <strain evidence="2">cv. 9930</strain>
    </source>
</reference>
<reference evidence="1 2" key="1">
    <citation type="journal article" date="2009" name="Nat. Genet.">
        <title>The genome of the cucumber, Cucumis sativus L.</title>
        <authorList>
            <person name="Huang S."/>
            <person name="Li R."/>
            <person name="Zhang Z."/>
            <person name="Li L."/>
            <person name="Gu X."/>
            <person name="Fan W."/>
            <person name="Lucas W.J."/>
            <person name="Wang X."/>
            <person name="Xie B."/>
            <person name="Ni P."/>
            <person name="Ren Y."/>
            <person name="Zhu H."/>
            <person name="Li J."/>
            <person name="Lin K."/>
            <person name="Jin W."/>
            <person name="Fei Z."/>
            <person name="Li G."/>
            <person name="Staub J."/>
            <person name="Kilian A."/>
            <person name="van der Vossen E.A."/>
            <person name="Wu Y."/>
            <person name="Guo J."/>
            <person name="He J."/>
            <person name="Jia Z."/>
            <person name="Ren Y."/>
            <person name="Tian G."/>
            <person name="Lu Y."/>
            <person name="Ruan J."/>
            <person name="Qian W."/>
            <person name="Wang M."/>
            <person name="Huang Q."/>
            <person name="Li B."/>
            <person name="Xuan Z."/>
            <person name="Cao J."/>
            <person name="Asan"/>
            <person name="Wu Z."/>
            <person name="Zhang J."/>
            <person name="Cai Q."/>
            <person name="Bai Y."/>
            <person name="Zhao B."/>
            <person name="Han Y."/>
            <person name="Li Y."/>
            <person name="Li X."/>
            <person name="Wang S."/>
            <person name="Shi Q."/>
            <person name="Liu S."/>
            <person name="Cho W.K."/>
            <person name="Kim J.Y."/>
            <person name="Xu Y."/>
            <person name="Heller-Uszynska K."/>
            <person name="Miao H."/>
            <person name="Cheng Z."/>
            <person name="Zhang S."/>
            <person name="Wu J."/>
            <person name="Yang Y."/>
            <person name="Kang H."/>
            <person name="Li M."/>
            <person name="Liang H."/>
            <person name="Ren X."/>
            <person name="Shi Z."/>
            <person name="Wen M."/>
            <person name="Jian M."/>
            <person name="Yang H."/>
            <person name="Zhang G."/>
            <person name="Yang Z."/>
            <person name="Chen R."/>
            <person name="Liu S."/>
            <person name="Li J."/>
            <person name="Ma L."/>
            <person name="Liu H."/>
            <person name="Zhou Y."/>
            <person name="Zhao J."/>
            <person name="Fang X."/>
            <person name="Li G."/>
            <person name="Fang L."/>
            <person name="Li Y."/>
            <person name="Liu D."/>
            <person name="Zheng H."/>
            <person name="Zhang Y."/>
            <person name="Qin N."/>
            <person name="Li Z."/>
            <person name="Yang G."/>
            <person name="Yang S."/>
            <person name="Bolund L."/>
            <person name="Kristiansen K."/>
            <person name="Zheng H."/>
            <person name="Li S."/>
            <person name="Zhang X."/>
            <person name="Yang H."/>
            <person name="Wang J."/>
            <person name="Sun R."/>
            <person name="Zhang B."/>
            <person name="Jiang S."/>
            <person name="Wang J."/>
            <person name="Du Y."/>
            <person name="Li S."/>
        </authorList>
    </citation>
    <scope>NUCLEOTIDE SEQUENCE [LARGE SCALE GENOMIC DNA]</scope>
    <source>
        <strain evidence="2">cv. 9930</strain>
    </source>
</reference>
<reference evidence="1 2" key="4">
    <citation type="journal article" date="2011" name="BMC Genomics">
        <title>RNA-Seq improves annotation of protein-coding genes in the cucumber genome.</title>
        <authorList>
            <person name="Li Z."/>
            <person name="Zhang Z."/>
            <person name="Yan P."/>
            <person name="Huang S."/>
            <person name="Fei Z."/>
            <person name="Lin K."/>
        </authorList>
    </citation>
    <scope>NUCLEOTIDE SEQUENCE [LARGE SCALE GENOMIC DNA]</scope>
    <source>
        <strain evidence="2">cv. 9930</strain>
    </source>
</reference>
<protein>
    <submittedName>
        <fullName evidence="1">Uncharacterized protein</fullName>
    </submittedName>
</protein>
<name>A0A0A0KR65_CUCSA</name>
<organism evidence="1 2">
    <name type="scientific">Cucumis sativus</name>
    <name type="common">Cucumber</name>
    <dbReference type="NCBI Taxonomy" id="3659"/>
    <lineage>
        <taxon>Eukaryota</taxon>
        <taxon>Viridiplantae</taxon>
        <taxon>Streptophyta</taxon>
        <taxon>Embryophyta</taxon>
        <taxon>Tracheophyta</taxon>
        <taxon>Spermatophyta</taxon>
        <taxon>Magnoliopsida</taxon>
        <taxon>eudicotyledons</taxon>
        <taxon>Gunneridae</taxon>
        <taxon>Pentapetalae</taxon>
        <taxon>rosids</taxon>
        <taxon>fabids</taxon>
        <taxon>Cucurbitales</taxon>
        <taxon>Cucurbitaceae</taxon>
        <taxon>Benincaseae</taxon>
        <taxon>Cucumis</taxon>
    </lineage>
</organism>
<dbReference type="Proteomes" id="UP000029981">
    <property type="component" value="Chromosome 5"/>
</dbReference>
<dbReference type="EMBL" id="CM002926">
    <property type="protein sequence ID" value="KGN50216.1"/>
    <property type="molecule type" value="Genomic_DNA"/>
</dbReference>
<keyword evidence="2" id="KW-1185">Reference proteome</keyword>
<proteinExistence type="predicted"/>
<dbReference type="AlphaFoldDB" id="A0A0A0KR65"/>
<accession>A0A0A0KR65</accession>
<dbReference type="Gramene" id="KGN50216">
    <property type="protein sequence ID" value="KGN50216"/>
    <property type="gene ID" value="Csa_5G160190"/>
</dbReference>
<evidence type="ECO:0000313" key="2">
    <source>
        <dbReference type="Proteomes" id="UP000029981"/>
    </source>
</evidence>
<evidence type="ECO:0000313" key="1">
    <source>
        <dbReference type="EMBL" id="KGN50216.1"/>
    </source>
</evidence>
<gene>
    <name evidence="1" type="ORF">Csa_5G160190</name>
</gene>